<accession>A0A9X2FF98</accession>
<evidence type="ECO:0008006" key="4">
    <source>
        <dbReference type="Google" id="ProtNLM"/>
    </source>
</evidence>
<protein>
    <recommendedName>
        <fullName evidence="4">Cbb3-type cytochrome oxidase component FixQ</fullName>
    </recommendedName>
</protein>
<feature type="transmembrane region" description="Helical" evidence="1">
    <location>
        <begin position="12"/>
        <end position="34"/>
    </location>
</feature>
<evidence type="ECO:0000313" key="3">
    <source>
        <dbReference type="Proteomes" id="UP001155241"/>
    </source>
</evidence>
<name>A0A9X2FF98_9BACT</name>
<keyword evidence="1" id="KW-0472">Membrane</keyword>
<gene>
    <name evidence="2" type="ORF">NG895_29305</name>
</gene>
<evidence type="ECO:0000313" key="2">
    <source>
        <dbReference type="EMBL" id="MCO6048020.1"/>
    </source>
</evidence>
<organism evidence="2 3">
    <name type="scientific">Aeoliella straminimaris</name>
    <dbReference type="NCBI Taxonomy" id="2954799"/>
    <lineage>
        <taxon>Bacteria</taxon>
        <taxon>Pseudomonadati</taxon>
        <taxon>Planctomycetota</taxon>
        <taxon>Planctomycetia</taxon>
        <taxon>Pirellulales</taxon>
        <taxon>Lacipirellulaceae</taxon>
        <taxon>Aeoliella</taxon>
    </lineage>
</organism>
<dbReference type="RefSeq" id="WP_252856135.1">
    <property type="nucleotide sequence ID" value="NZ_JAMXLR010000095.1"/>
</dbReference>
<evidence type="ECO:0000256" key="1">
    <source>
        <dbReference type="SAM" id="Phobius"/>
    </source>
</evidence>
<comment type="caution">
    <text evidence="2">The sequence shown here is derived from an EMBL/GenBank/DDBJ whole genome shotgun (WGS) entry which is preliminary data.</text>
</comment>
<keyword evidence="1" id="KW-1133">Transmembrane helix</keyword>
<keyword evidence="1" id="KW-0812">Transmembrane</keyword>
<keyword evidence="3" id="KW-1185">Reference proteome</keyword>
<dbReference type="AlphaFoldDB" id="A0A9X2FF98"/>
<sequence length="65" mass="7583">MEWLQNDASIQLLKNIALVLFFSVFTGVIVWLLFRKNSDIRRWSRLPLDDEPKQDDSPSKDDSSS</sequence>
<dbReference type="EMBL" id="JAMXLR010000095">
    <property type="protein sequence ID" value="MCO6048020.1"/>
    <property type="molecule type" value="Genomic_DNA"/>
</dbReference>
<reference evidence="2" key="1">
    <citation type="submission" date="2022-06" db="EMBL/GenBank/DDBJ databases">
        <title>Aeoliella straminimaris, a novel planctomycete from sediments.</title>
        <authorList>
            <person name="Vitorino I.R."/>
            <person name="Lage O.M."/>
        </authorList>
    </citation>
    <scope>NUCLEOTIDE SEQUENCE</scope>
    <source>
        <strain evidence="2">ICT_H6.2</strain>
    </source>
</reference>
<dbReference type="Proteomes" id="UP001155241">
    <property type="component" value="Unassembled WGS sequence"/>
</dbReference>
<proteinExistence type="predicted"/>